<proteinExistence type="predicted"/>
<gene>
    <name evidence="2" type="ORF">TPC1_16351</name>
</gene>
<dbReference type="SUPFAM" id="SSF56784">
    <property type="entry name" value="HAD-like"/>
    <property type="match status" value="1"/>
</dbReference>
<dbReference type="InterPro" id="IPR036412">
    <property type="entry name" value="HAD-like_sf"/>
</dbReference>
<evidence type="ECO:0000259" key="1">
    <source>
        <dbReference type="PROSITE" id="PS50969"/>
    </source>
</evidence>
<feature type="domain" description="FCP1 homology" evidence="1">
    <location>
        <begin position="50"/>
        <end position="234"/>
    </location>
</feature>
<reference evidence="2" key="1">
    <citation type="submission" date="2015-07" db="EMBL/GenBank/DDBJ databases">
        <title>Adaptation to a free-living lifestyle via gene acquisitions in the diplomonad Trepomonas sp. PC1.</title>
        <authorList>
            <person name="Xu F."/>
            <person name="Jerlstrom-Hultqvist J."/>
            <person name="Kolisko M."/>
            <person name="Simpson A.G.B."/>
            <person name="Roger A.J."/>
            <person name="Svard S.G."/>
            <person name="Andersson J.O."/>
        </authorList>
    </citation>
    <scope>NUCLEOTIDE SEQUENCE</scope>
    <source>
        <strain evidence="2">PC1</strain>
    </source>
</reference>
<dbReference type="InterPro" id="IPR004274">
    <property type="entry name" value="FCP1_dom"/>
</dbReference>
<dbReference type="Pfam" id="PF03031">
    <property type="entry name" value="NIF"/>
    <property type="match status" value="1"/>
</dbReference>
<dbReference type="EMBL" id="GDID01004720">
    <property type="protein sequence ID" value="JAP91886.1"/>
    <property type="molecule type" value="Transcribed_RNA"/>
</dbReference>
<dbReference type="PROSITE" id="PS50969">
    <property type="entry name" value="FCP1"/>
    <property type="match status" value="1"/>
</dbReference>
<accession>A0A146K8I9</accession>
<feature type="non-terminal residue" evidence="2">
    <location>
        <position position="1"/>
    </location>
</feature>
<protein>
    <recommendedName>
        <fullName evidence="1">FCP1 homology domain-containing protein</fullName>
    </recommendedName>
</protein>
<name>A0A146K8I9_9EUKA</name>
<dbReference type="Gene3D" id="3.40.50.1000">
    <property type="entry name" value="HAD superfamily/HAD-like"/>
    <property type="match status" value="1"/>
</dbReference>
<evidence type="ECO:0000313" key="2">
    <source>
        <dbReference type="EMBL" id="JAP91886.1"/>
    </source>
</evidence>
<organism evidence="2">
    <name type="scientific">Trepomonas sp. PC1</name>
    <dbReference type="NCBI Taxonomy" id="1076344"/>
    <lineage>
        <taxon>Eukaryota</taxon>
        <taxon>Metamonada</taxon>
        <taxon>Diplomonadida</taxon>
        <taxon>Hexamitidae</taxon>
        <taxon>Hexamitinae</taxon>
        <taxon>Trepomonas</taxon>
    </lineage>
</organism>
<sequence length="441" mass="52525">PILNRHFECIYCWYKLLESYVAKYYQLDNDLFIKTHDHDFSVTDIYSELLQQSKVLLFLDLDNTIISSENAAVPQEQQNLFELSQQSDSFQCYVQHLSSMTYQFQMNKGPLVQIQFRPGFFEFIQRFNGCLIIITHGTYEYAAKVVQIFDPKFQKTRKIFARFLLENQISFKNENFEQFLSKKEKLFQKTFVFDDQSTPWANGEVQFIKSMPFMSQKVQSFMPVQKQIHSLEIKYSDQAQILQFKMLQQLFCFLTQQKTETTLYTIQKNILQKCSFYIGVRENFQQQVVFGNKGQILEYSYLKDGNQLQDLRVLTINQFGGFAYPNLPCSHMLCNLSKIDQIIDKYKVNIIQLRDLYYQYKQTVDQITQNAVEIDGHKYILSVFGDDEIDELKEIKTKMLEIQRFWLVDNNFIFLSCYLLKKQDEFFWMWAFIEEALKVGK</sequence>
<dbReference type="AlphaFoldDB" id="A0A146K8I9"/>
<dbReference type="InterPro" id="IPR023214">
    <property type="entry name" value="HAD_sf"/>
</dbReference>